<dbReference type="InterPro" id="IPR036188">
    <property type="entry name" value="FAD/NAD-bd_sf"/>
</dbReference>
<dbReference type="SUPFAM" id="SSF54373">
    <property type="entry name" value="FAD-linked reductases, C-terminal domain"/>
    <property type="match status" value="1"/>
</dbReference>
<dbReference type="PANTHER" id="PTHR13847:SF289">
    <property type="entry name" value="GLYCINE OXIDASE"/>
    <property type="match status" value="1"/>
</dbReference>
<name>A0A084SXJ9_9BACT</name>
<dbReference type="Gene3D" id="3.30.9.10">
    <property type="entry name" value="D-Amino Acid Oxidase, subunit A, domain 2"/>
    <property type="match status" value="1"/>
</dbReference>
<evidence type="ECO:0000256" key="1">
    <source>
        <dbReference type="ARBA" id="ARBA00023002"/>
    </source>
</evidence>
<dbReference type="InterPro" id="IPR006076">
    <property type="entry name" value="FAD-dep_OxRdtase"/>
</dbReference>
<protein>
    <submittedName>
        <fullName evidence="3">FAD-dependent oxidoreductase</fullName>
    </submittedName>
</protein>
<evidence type="ECO:0000259" key="2">
    <source>
        <dbReference type="Pfam" id="PF01266"/>
    </source>
</evidence>
<dbReference type="RefSeq" id="WP_043393068.1">
    <property type="nucleotide sequence ID" value="NZ_JPMI01000064.1"/>
</dbReference>
<comment type="caution">
    <text evidence="3">The sequence shown here is derived from an EMBL/GenBank/DDBJ whole genome shotgun (WGS) entry which is preliminary data.</text>
</comment>
<dbReference type="GO" id="GO:0016491">
    <property type="term" value="F:oxidoreductase activity"/>
    <property type="evidence" value="ECO:0007669"/>
    <property type="project" value="UniProtKB-KW"/>
</dbReference>
<organism evidence="3 4">
    <name type="scientific">Archangium violaceum Cb vi76</name>
    <dbReference type="NCBI Taxonomy" id="1406225"/>
    <lineage>
        <taxon>Bacteria</taxon>
        <taxon>Pseudomonadati</taxon>
        <taxon>Myxococcota</taxon>
        <taxon>Myxococcia</taxon>
        <taxon>Myxococcales</taxon>
        <taxon>Cystobacterineae</taxon>
        <taxon>Archangiaceae</taxon>
        <taxon>Archangium</taxon>
    </lineage>
</organism>
<dbReference type="Proteomes" id="UP000028547">
    <property type="component" value="Unassembled WGS sequence"/>
</dbReference>
<dbReference type="Gene3D" id="3.50.50.60">
    <property type="entry name" value="FAD/NAD(P)-binding domain"/>
    <property type="match status" value="1"/>
</dbReference>
<sequence length="374" mass="39100">MSVTQDVVILGAGVMGLSVARRLAATGARVTVLDPVEPGGQGSRAAAGVAIPSVRLLDDPDMLAFTRAAHGALAEELASLNDGPSLRRGQGVLRVAMDAKGRDALGQKAVNHPEWLGTWMDAARVVELEPALEGTPILGAFVTEQGFMVDTEAYLNALLHDLHRRGVKVRLGEGARSVAEVDGGVEVRTEQETHRAGRLVVCAGAWSGGIAGLPPLPVKPLRGQMLTIFHPEVRLTRVVSGPTYLAPWRTGEIVVGATEEDAGFACHVTPTGLMHLGATVAKLAPRLREARFGRAWAGLRSVTPGGKPLIGRYPGTKAVLIASGHAGQGILTSALTGRAVTELIEHGHSEIAAAFDPERVLHSGQDGSVPTKTP</sequence>
<keyword evidence="1" id="KW-0560">Oxidoreductase</keyword>
<dbReference type="AlphaFoldDB" id="A0A084SXJ9"/>
<dbReference type="SUPFAM" id="SSF51905">
    <property type="entry name" value="FAD/NAD(P)-binding domain"/>
    <property type="match status" value="1"/>
</dbReference>
<evidence type="ECO:0000313" key="4">
    <source>
        <dbReference type="Proteomes" id="UP000028547"/>
    </source>
</evidence>
<reference evidence="3 4" key="1">
    <citation type="submission" date="2014-07" db="EMBL/GenBank/DDBJ databases">
        <title>Draft Genome Sequence of Gephyronic Acid Producer, Cystobacter violaceus Strain Cb vi76.</title>
        <authorList>
            <person name="Stevens D.C."/>
            <person name="Young J."/>
            <person name="Carmichael R."/>
            <person name="Tan J."/>
            <person name="Taylor R.E."/>
        </authorList>
    </citation>
    <scope>NUCLEOTIDE SEQUENCE [LARGE SCALE GENOMIC DNA]</scope>
    <source>
        <strain evidence="3 4">Cb vi76</strain>
    </source>
</reference>
<dbReference type="EMBL" id="JPMI01000064">
    <property type="protein sequence ID" value="KFA93184.1"/>
    <property type="molecule type" value="Genomic_DNA"/>
</dbReference>
<dbReference type="Pfam" id="PF01266">
    <property type="entry name" value="DAO"/>
    <property type="match status" value="1"/>
</dbReference>
<accession>A0A084SXJ9</accession>
<dbReference type="PANTHER" id="PTHR13847">
    <property type="entry name" value="SARCOSINE DEHYDROGENASE-RELATED"/>
    <property type="match status" value="1"/>
</dbReference>
<proteinExistence type="predicted"/>
<feature type="domain" description="FAD dependent oxidoreductase" evidence="2">
    <location>
        <begin position="6"/>
        <end position="343"/>
    </location>
</feature>
<evidence type="ECO:0000313" key="3">
    <source>
        <dbReference type="EMBL" id="KFA93184.1"/>
    </source>
</evidence>
<dbReference type="GO" id="GO:0005737">
    <property type="term" value="C:cytoplasm"/>
    <property type="evidence" value="ECO:0007669"/>
    <property type="project" value="TreeGrafter"/>
</dbReference>
<gene>
    <name evidence="3" type="ORF">Q664_10875</name>
</gene>